<gene>
    <name evidence="4" type="ORF">K435DRAFT_966444</name>
</gene>
<accession>A0A4S8M071</accession>
<dbReference type="InterPro" id="IPR046528">
    <property type="entry name" value="DUF6593"/>
</dbReference>
<evidence type="ECO:0000313" key="5">
    <source>
        <dbReference type="Proteomes" id="UP000297245"/>
    </source>
</evidence>
<feature type="domain" description="DUF6593" evidence="3">
    <location>
        <begin position="681"/>
        <end position="777"/>
    </location>
</feature>
<sequence length="882" mass="101588">MRLLNTETFEVKEFLTDSDTPTFAILSHTWEKNEVTLQDIQNLRKAKKKAGWSKIKNACSYVRQYKYQWIWIDTCCIDKSSSAELSEALNSMYQYYGDGRVCIAYLSDVSWEKNIEELKKSRWFKRGWTLQELIAPRYMVFLDENWNKIGTRYSMRNVISEVTSIPVDVFEQGEMDGYSIAQKMSWAASRETTRPEDMAYCLMGLFGVNMPPIYGEGGPKAFMRLQQEIIKYSEDRSIFAWALASEDSQRERGLFASSPLEFASSGHVGVSKSEDLGDKSSFSFGNNGLRIYLPLQPQPDLGEDIFLASLHCQAGNKYIGIYLQKKEHRYVRLCRYFPLPHIDKPLGELQEVIVKESAIPRQRDKSGNREIPIEIKIDNSQITLLSEVDSIYDPNPRSVQFLSLCSDSYRCFRFCTKKGNVFNVDNLWISFNDDNPLLRVQFFINDHFIPNRTHHLQDSALSRVEDGNALVSCFIHMTGDSLRTHIVELDYIPSSQSAQFELYHQIDEFKSSPHALSSTSMNFMLDTKHTFSHFKYKYSAVPSNLFCNEEGGRVYGTFSVLGEQHDIHCVLAYIYSGYINVFVALGLQTESEGDIPWIDVTVSYGQIPISHIWESYLPSGSRHGCRNKQDVTTPVSYFDSYNFTVEKKTLGGLVWYHVVVTEIESNQSEDEWEENESEENESEEDPMELDTEQVFTASDGAEYKWVLDLTTSQTYIQLFTNTSPTTPVAKFHRRKLGIFTPKAVRTHLEIYPAGHHFADKSDEIFLTFIYIERSRRRHNKNTNTDTNIEDAESSLSLAGDNDDDNKDDSKKKHVNVPTDIDFERYWVKKDESKPRDPETYVKRIRFESGKEKKIVSVLTEIDDDIHRDPRLMFAYGISSGGT</sequence>
<evidence type="ECO:0000259" key="2">
    <source>
        <dbReference type="Pfam" id="PF06985"/>
    </source>
</evidence>
<feature type="domain" description="Heterokaryon incompatibility" evidence="2">
    <location>
        <begin position="23"/>
        <end position="111"/>
    </location>
</feature>
<evidence type="ECO:0000313" key="4">
    <source>
        <dbReference type="EMBL" id="THU95416.1"/>
    </source>
</evidence>
<dbReference type="OrthoDB" id="2727312at2759"/>
<dbReference type="Pfam" id="PF20236">
    <property type="entry name" value="DUF6593"/>
    <property type="match status" value="1"/>
</dbReference>
<dbReference type="Proteomes" id="UP000297245">
    <property type="component" value="Unassembled WGS sequence"/>
</dbReference>
<dbReference type="InterPro" id="IPR010730">
    <property type="entry name" value="HET"/>
</dbReference>
<evidence type="ECO:0000256" key="1">
    <source>
        <dbReference type="SAM" id="MobiDB-lite"/>
    </source>
</evidence>
<keyword evidence="5" id="KW-1185">Reference proteome</keyword>
<dbReference type="AlphaFoldDB" id="A0A4S8M071"/>
<reference evidence="4 5" key="1">
    <citation type="journal article" date="2019" name="Nat. Ecol. Evol.">
        <title>Megaphylogeny resolves global patterns of mushroom evolution.</title>
        <authorList>
            <person name="Varga T."/>
            <person name="Krizsan K."/>
            <person name="Foldi C."/>
            <person name="Dima B."/>
            <person name="Sanchez-Garcia M."/>
            <person name="Sanchez-Ramirez S."/>
            <person name="Szollosi G.J."/>
            <person name="Szarkandi J.G."/>
            <person name="Papp V."/>
            <person name="Albert L."/>
            <person name="Andreopoulos W."/>
            <person name="Angelini C."/>
            <person name="Antonin V."/>
            <person name="Barry K.W."/>
            <person name="Bougher N.L."/>
            <person name="Buchanan P."/>
            <person name="Buyck B."/>
            <person name="Bense V."/>
            <person name="Catcheside P."/>
            <person name="Chovatia M."/>
            <person name="Cooper J."/>
            <person name="Damon W."/>
            <person name="Desjardin D."/>
            <person name="Finy P."/>
            <person name="Geml J."/>
            <person name="Haridas S."/>
            <person name="Hughes K."/>
            <person name="Justo A."/>
            <person name="Karasinski D."/>
            <person name="Kautmanova I."/>
            <person name="Kiss B."/>
            <person name="Kocsube S."/>
            <person name="Kotiranta H."/>
            <person name="LaButti K.M."/>
            <person name="Lechner B.E."/>
            <person name="Liimatainen K."/>
            <person name="Lipzen A."/>
            <person name="Lukacs Z."/>
            <person name="Mihaltcheva S."/>
            <person name="Morgado L.N."/>
            <person name="Niskanen T."/>
            <person name="Noordeloos M.E."/>
            <person name="Ohm R.A."/>
            <person name="Ortiz-Santana B."/>
            <person name="Ovrebo C."/>
            <person name="Racz N."/>
            <person name="Riley R."/>
            <person name="Savchenko A."/>
            <person name="Shiryaev A."/>
            <person name="Soop K."/>
            <person name="Spirin V."/>
            <person name="Szebenyi C."/>
            <person name="Tomsovsky M."/>
            <person name="Tulloss R.E."/>
            <person name="Uehling J."/>
            <person name="Grigoriev I.V."/>
            <person name="Vagvolgyi C."/>
            <person name="Papp T."/>
            <person name="Martin F.M."/>
            <person name="Miettinen O."/>
            <person name="Hibbett D.S."/>
            <person name="Nagy L.G."/>
        </authorList>
    </citation>
    <scope>NUCLEOTIDE SEQUENCE [LARGE SCALE GENOMIC DNA]</scope>
    <source>
        <strain evidence="4 5">CBS 962.96</strain>
    </source>
</reference>
<proteinExistence type="predicted"/>
<dbReference type="PANTHER" id="PTHR10622">
    <property type="entry name" value="HET DOMAIN-CONTAINING PROTEIN"/>
    <property type="match status" value="1"/>
</dbReference>
<feature type="region of interest" description="Disordered" evidence="1">
    <location>
        <begin position="780"/>
        <end position="813"/>
    </location>
</feature>
<protein>
    <submittedName>
        <fullName evidence="4">HET-domain-containing protein</fullName>
    </submittedName>
</protein>
<dbReference type="PANTHER" id="PTHR10622:SF10">
    <property type="entry name" value="HET DOMAIN-CONTAINING PROTEIN"/>
    <property type="match status" value="1"/>
</dbReference>
<dbReference type="Pfam" id="PF06985">
    <property type="entry name" value="HET"/>
    <property type="match status" value="1"/>
</dbReference>
<dbReference type="EMBL" id="ML179200">
    <property type="protein sequence ID" value="THU95416.1"/>
    <property type="molecule type" value="Genomic_DNA"/>
</dbReference>
<evidence type="ECO:0000259" key="3">
    <source>
        <dbReference type="Pfam" id="PF20236"/>
    </source>
</evidence>
<feature type="region of interest" description="Disordered" evidence="1">
    <location>
        <begin position="666"/>
        <end position="689"/>
    </location>
</feature>
<feature type="compositionally biased region" description="Acidic residues" evidence="1">
    <location>
        <begin position="667"/>
        <end position="689"/>
    </location>
</feature>
<organism evidence="4 5">
    <name type="scientific">Dendrothele bispora (strain CBS 962.96)</name>
    <dbReference type="NCBI Taxonomy" id="1314807"/>
    <lineage>
        <taxon>Eukaryota</taxon>
        <taxon>Fungi</taxon>
        <taxon>Dikarya</taxon>
        <taxon>Basidiomycota</taxon>
        <taxon>Agaricomycotina</taxon>
        <taxon>Agaricomycetes</taxon>
        <taxon>Agaricomycetidae</taxon>
        <taxon>Agaricales</taxon>
        <taxon>Agaricales incertae sedis</taxon>
        <taxon>Dendrothele</taxon>
    </lineage>
</organism>
<name>A0A4S8M071_DENBC</name>